<feature type="compositionally biased region" description="Low complexity" evidence="1">
    <location>
        <begin position="282"/>
        <end position="299"/>
    </location>
</feature>
<reference evidence="2 3" key="1">
    <citation type="submission" date="2016-08" db="EMBL/GenBank/DDBJ databases">
        <title>A Parts List for Fungal Cellulosomes Revealed by Comparative Genomics.</title>
        <authorList>
            <consortium name="DOE Joint Genome Institute"/>
            <person name="Haitjema C.H."/>
            <person name="Gilmore S.P."/>
            <person name="Henske J.K."/>
            <person name="Solomon K.V."/>
            <person name="De Groot R."/>
            <person name="Kuo A."/>
            <person name="Mondo S.J."/>
            <person name="Salamov A.A."/>
            <person name="Labutti K."/>
            <person name="Zhao Z."/>
            <person name="Chiniquy J."/>
            <person name="Barry K."/>
            <person name="Brewer H.M."/>
            <person name="Purvine S.O."/>
            <person name="Wright A.T."/>
            <person name="Boxma B."/>
            <person name="Van Alen T."/>
            <person name="Hackstein J.H."/>
            <person name="Baker S.E."/>
            <person name="Grigoriev I.V."/>
            <person name="O'Malley M.A."/>
        </authorList>
    </citation>
    <scope>NUCLEOTIDE SEQUENCE [LARGE SCALE GENOMIC DNA]</scope>
    <source>
        <strain evidence="2 3">G1</strain>
    </source>
</reference>
<name>A0A1Y2EZV3_9FUNG</name>
<keyword evidence="3" id="KW-1185">Reference proteome</keyword>
<feature type="region of interest" description="Disordered" evidence="1">
    <location>
        <begin position="232"/>
        <end position="260"/>
    </location>
</feature>
<dbReference type="EMBL" id="MCOG01000020">
    <property type="protein sequence ID" value="ORY77113.1"/>
    <property type="molecule type" value="Genomic_DNA"/>
</dbReference>
<dbReference type="STRING" id="1754190.A0A1Y2EZV3"/>
<proteinExistence type="predicted"/>
<feature type="region of interest" description="Disordered" evidence="1">
    <location>
        <begin position="343"/>
        <end position="426"/>
    </location>
</feature>
<evidence type="ECO:0000313" key="2">
    <source>
        <dbReference type="EMBL" id="ORY77113.1"/>
    </source>
</evidence>
<feature type="compositionally biased region" description="Polar residues" evidence="1">
    <location>
        <begin position="99"/>
        <end position="110"/>
    </location>
</feature>
<feature type="compositionally biased region" description="Polar residues" evidence="1">
    <location>
        <begin position="247"/>
        <end position="260"/>
    </location>
</feature>
<gene>
    <name evidence="2" type="ORF">LY90DRAFT_665372</name>
</gene>
<organism evidence="2 3">
    <name type="scientific">Neocallimastix californiae</name>
    <dbReference type="NCBI Taxonomy" id="1754190"/>
    <lineage>
        <taxon>Eukaryota</taxon>
        <taxon>Fungi</taxon>
        <taxon>Fungi incertae sedis</taxon>
        <taxon>Chytridiomycota</taxon>
        <taxon>Chytridiomycota incertae sedis</taxon>
        <taxon>Neocallimastigomycetes</taxon>
        <taxon>Neocallimastigales</taxon>
        <taxon>Neocallimastigaceae</taxon>
        <taxon>Neocallimastix</taxon>
    </lineage>
</organism>
<dbReference type="AlphaFoldDB" id="A0A1Y2EZV3"/>
<feature type="compositionally biased region" description="Low complexity" evidence="1">
    <location>
        <begin position="839"/>
        <end position="852"/>
    </location>
</feature>
<feature type="region of interest" description="Disordered" evidence="1">
    <location>
        <begin position="821"/>
        <end position="852"/>
    </location>
</feature>
<feature type="compositionally biased region" description="Basic and acidic residues" evidence="1">
    <location>
        <begin position="194"/>
        <end position="216"/>
    </location>
</feature>
<comment type="caution">
    <text evidence="2">The sequence shown here is derived from an EMBL/GenBank/DDBJ whole genome shotgun (WGS) entry which is preliminary data.</text>
</comment>
<evidence type="ECO:0000256" key="1">
    <source>
        <dbReference type="SAM" id="MobiDB-lite"/>
    </source>
</evidence>
<dbReference type="OrthoDB" id="2160221at2759"/>
<feature type="region of interest" description="Disordered" evidence="1">
    <location>
        <begin position="91"/>
        <end position="219"/>
    </location>
</feature>
<dbReference type="Proteomes" id="UP000193920">
    <property type="component" value="Unassembled WGS sequence"/>
</dbReference>
<feature type="region of interest" description="Disordered" evidence="1">
    <location>
        <begin position="707"/>
        <end position="732"/>
    </location>
</feature>
<evidence type="ECO:0000313" key="3">
    <source>
        <dbReference type="Proteomes" id="UP000193920"/>
    </source>
</evidence>
<feature type="region of interest" description="Disordered" evidence="1">
    <location>
        <begin position="19"/>
        <end position="55"/>
    </location>
</feature>
<feature type="compositionally biased region" description="Basic residues" evidence="1">
    <location>
        <begin position="232"/>
        <end position="243"/>
    </location>
</feature>
<feature type="compositionally biased region" description="Basic and acidic residues" evidence="1">
    <location>
        <begin position="343"/>
        <end position="425"/>
    </location>
</feature>
<protein>
    <submittedName>
        <fullName evidence="2">Uncharacterized protein</fullName>
    </submittedName>
</protein>
<accession>A0A1Y2EZV3</accession>
<feature type="region of interest" description="Disordered" evidence="1">
    <location>
        <begin position="442"/>
        <end position="462"/>
    </location>
</feature>
<feature type="compositionally biased region" description="Basic and acidic residues" evidence="1">
    <location>
        <begin position="172"/>
        <end position="186"/>
    </location>
</feature>
<sequence length="852" mass="97800">MHSLKGIFKHKSKSESFLLNDSIYSTDEEKEDKKKLKEIKKNSSKKSNKSILKSFGKRSTKISNIELENESLDKLKNQTISNDINVSNNEVKVKDQKNSAETNIPNNLNVKDQKNEAEANIPNTLNEKDHKKHRKELPAIRTLKEIGNSASMPVISPSVKNPYFSEDEESNITEKSKKEIKKELKIEKKKKKKELKEQKKKEKDNKKMQENLEKGEFYAINNDKSKKKIKKEYKKMKKEKKKGINMDNISETTSFSSNFDNKSTISTGTENVNDNLQQVTVNSKNASTNNNKTNNENENYVSGSIPINESENEIKSGIQNIDNVKNKEISNNDIKECISEKVKKEEKENKEIDDIKEKEEEKMEEKNKIENENESKENHNIKDKENKEIGNVKEKEEMKEKNENENENDNNKVLDEHSEKKKQEIEEIEDELPLAILRYKSPQPHGLNTLENTKNNDDDDDEEKPLYVVKLKYDNRKTVAGKELRKSVSASDLLSRVRRSMALRNSGYFSSGVPNSNSKDRINMPKCRSFNALKPFNDDEDDDLTLAAIKEKRSSFLNQLAELNANHPINSSNRNTFSNSGLKNSHSAGCLNSYNRNISNGYMVGPMNGMVMNGAPMNGMAMNSTSINGIQRNSLAHSPEMKETAPNMAGKRSSIINNGRLMNSKSSLSFDEFNKFLNEQEIQRKRQSIIESNKRRTQIMMTGHVSNEKMKKSNSDDSIESGHNSNNSLKKINSNEKLNKVYENEIQEYPGQKFITFTPMEYNTFPTTASLRVIPGQSKRDKIQRRSLAVEVQAPKESFIPIETKDHNYMQIENLKYKKQKRKEHQEYEDKITSWINNSAAPQQQSSQSKRA</sequence>
<feature type="compositionally biased region" description="Basic and acidic residues" evidence="1">
    <location>
        <begin position="31"/>
        <end position="41"/>
    </location>
</feature>
<feature type="region of interest" description="Disordered" evidence="1">
    <location>
        <begin position="282"/>
        <end position="304"/>
    </location>
</feature>